<dbReference type="SUPFAM" id="SSF52266">
    <property type="entry name" value="SGNH hydrolase"/>
    <property type="match status" value="1"/>
</dbReference>
<dbReference type="EMBL" id="RXIC02000020">
    <property type="protein sequence ID" value="KAB1224348.1"/>
    <property type="molecule type" value="Genomic_DNA"/>
</dbReference>
<sequence length="94" mass="10932">MDVKGVDLWTTLQEKDGWENACFTDGIHLSTEGSKRVVKEILKVLREADWEPSLHWKSLPTEFEHVLRNYPVSSHVKTLLGVSEVSFLRHMQRE</sequence>
<dbReference type="Proteomes" id="UP000516437">
    <property type="component" value="Chromosome 2"/>
</dbReference>
<dbReference type="Gene3D" id="3.40.50.1110">
    <property type="entry name" value="SGNH hydrolase"/>
    <property type="match status" value="1"/>
</dbReference>
<dbReference type="PANTHER" id="PTHR14209:SF9">
    <property type="entry name" value="GDSL ESTERASE_LIPASE CPRD49"/>
    <property type="match status" value="1"/>
</dbReference>
<evidence type="ECO:0008006" key="3">
    <source>
        <dbReference type="Google" id="ProtNLM"/>
    </source>
</evidence>
<evidence type="ECO:0000313" key="1">
    <source>
        <dbReference type="EMBL" id="KAB1224348.1"/>
    </source>
</evidence>
<accession>A0A6A1WKU2</accession>
<protein>
    <recommendedName>
        <fullName evidence="3">GDSL esterase/lipase CPRD49</fullName>
    </recommendedName>
</protein>
<organism evidence="1 2">
    <name type="scientific">Morella rubra</name>
    <name type="common">Chinese bayberry</name>
    <dbReference type="NCBI Taxonomy" id="262757"/>
    <lineage>
        <taxon>Eukaryota</taxon>
        <taxon>Viridiplantae</taxon>
        <taxon>Streptophyta</taxon>
        <taxon>Embryophyta</taxon>
        <taxon>Tracheophyta</taxon>
        <taxon>Spermatophyta</taxon>
        <taxon>Magnoliopsida</taxon>
        <taxon>eudicotyledons</taxon>
        <taxon>Gunneridae</taxon>
        <taxon>Pentapetalae</taxon>
        <taxon>rosids</taxon>
        <taxon>fabids</taxon>
        <taxon>Fagales</taxon>
        <taxon>Myricaceae</taxon>
        <taxon>Morella</taxon>
    </lineage>
</organism>
<dbReference type="InterPro" id="IPR045136">
    <property type="entry name" value="Iah1-like"/>
</dbReference>
<proteinExistence type="predicted"/>
<comment type="caution">
    <text evidence="1">The sequence shown here is derived from an EMBL/GenBank/DDBJ whole genome shotgun (WGS) entry which is preliminary data.</text>
</comment>
<dbReference type="OrthoDB" id="1706303at2759"/>
<reference evidence="1 2" key="1">
    <citation type="journal article" date="2019" name="Plant Biotechnol. J.">
        <title>The red bayberry genome and genetic basis of sex determination.</title>
        <authorList>
            <person name="Jia H.M."/>
            <person name="Jia H.J."/>
            <person name="Cai Q.L."/>
            <person name="Wang Y."/>
            <person name="Zhao H.B."/>
            <person name="Yang W.F."/>
            <person name="Wang G.Y."/>
            <person name="Li Y.H."/>
            <person name="Zhan D.L."/>
            <person name="Shen Y.T."/>
            <person name="Niu Q.F."/>
            <person name="Chang L."/>
            <person name="Qiu J."/>
            <person name="Zhao L."/>
            <person name="Xie H.B."/>
            <person name="Fu W.Y."/>
            <person name="Jin J."/>
            <person name="Li X.W."/>
            <person name="Jiao Y."/>
            <person name="Zhou C.C."/>
            <person name="Tu T."/>
            <person name="Chai C.Y."/>
            <person name="Gao J.L."/>
            <person name="Fan L.J."/>
            <person name="van de Weg E."/>
            <person name="Wang J.Y."/>
            <person name="Gao Z.S."/>
        </authorList>
    </citation>
    <scope>NUCLEOTIDE SEQUENCE [LARGE SCALE GENOMIC DNA]</scope>
    <source>
        <tissue evidence="1">Leaves</tissue>
    </source>
</reference>
<gene>
    <name evidence="1" type="ORF">CJ030_MR2G004221</name>
</gene>
<dbReference type="InterPro" id="IPR036514">
    <property type="entry name" value="SGNH_hydro_sf"/>
</dbReference>
<name>A0A6A1WKU2_9ROSI</name>
<dbReference type="PANTHER" id="PTHR14209">
    <property type="entry name" value="ISOAMYL ACETATE-HYDROLYZING ESTERASE 1"/>
    <property type="match status" value="1"/>
</dbReference>
<keyword evidence="2" id="KW-1185">Reference proteome</keyword>
<dbReference type="AlphaFoldDB" id="A0A6A1WKU2"/>
<evidence type="ECO:0000313" key="2">
    <source>
        <dbReference type="Proteomes" id="UP000516437"/>
    </source>
</evidence>